<dbReference type="Proteomes" id="UP000663842">
    <property type="component" value="Unassembled WGS sequence"/>
</dbReference>
<dbReference type="GO" id="GO:0071786">
    <property type="term" value="P:endoplasmic reticulum tubular network organization"/>
    <property type="evidence" value="ECO:0007669"/>
    <property type="project" value="TreeGrafter"/>
</dbReference>
<feature type="transmembrane region" description="Helical" evidence="1">
    <location>
        <begin position="41"/>
        <end position="68"/>
    </location>
</feature>
<dbReference type="GO" id="GO:0008017">
    <property type="term" value="F:microtubule binding"/>
    <property type="evidence" value="ECO:0007669"/>
    <property type="project" value="TreeGrafter"/>
</dbReference>
<name>A0A816M9W0_9BILA</name>
<dbReference type="EMBL" id="CAJNRF010000535">
    <property type="protein sequence ID" value="CAF1967424.1"/>
    <property type="molecule type" value="Genomic_DNA"/>
</dbReference>
<keyword evidence="1" id="KW-0812">Transmembrane</keyword>
<dbReference type="Proteomes" id="UP000663856">
    <property type="component" value="Unassembled WGS sequence"/>
</dbReference>
<feature type="transmembrane region" description="Helical" evidence="1">
    <location>
        <begin position="5"/>
        <end position="21"/>
    </location>
</feature>
<evidence type="ECO:0000256" key="2">
    <source>
        <dbReference type="SAM" id="MobiDB-lite"/>
    </source>
</evidence>
<keyword evidence="1" id="KW-1133">Transmembrane helix</keyword>
<dbReference type="GO" id="GO:0071782">
    <property type="term" value="C:endoplasmic reticulum tubular network"/>
    <property type="evidence" value="ECO:0007669"/>
    <property type="project" value="TreeGrafter"/>
</dbReference>
<proteinExistence type="inferred from homology"/>
<dbReference type="PANTHER" id="PTHR12300:SF117">
    <property type="entry name" value="LP05237P-RELATED"/>
    <property type="match status" value="1"/>
</dbReference>
<dbReference type="AlphaFoldDB" id="A0A816M9W0"/>
<comment type="subcellular location">
    <subcellularLocation>
        <location evidence="1">Membrane</location>
        <topology evidence="1">Multi-pass membrane protein</topology>
    </subcellularLocation>
</comment>
<protein>
    <recommendedName>
        <fullName evidence="1">Receptor expression-enhancing protein</fullName>
    </recommendedName>
</protein>
<keyword evidence="1" id="KW-0472">Membrane</keyword>
<evidence type="ECO:0000313" key="6">
    <source>
        <dbReference type="Proteomes" id="UP000663856"/>
    </source>
</evidence>
<evidence type="ECO:0000313" key="5">
    <source>
        <dbReference type="EMBL" id="CAF3784874.1"/>
    </source>
</evidence>
<accession>A0A816M9W0</accession>
<dbReference type="InterPro" id="IPR004345">
    <property type="entry name" value="TB2_DP1_HVA22"/>
</dbReference>
<evidence type="ECO:0000256" key="1">
    <source>
        <dbReference type="RuleBase" id="RU362006"/>
    </source>
</evidence>
<evidence type="ECO:0000313" key="4">
    <source>
        <dbReference type="EMBL" id="CAF1976313.1"/>
    </source>
</evidence>
<dbReference type="EMBL" id="CAJOBF010000260">
    <property type="protein sequence ID" value="CAF3784874.1"/>
    <property type="molecule type" value="Genomic_DNA"/>
</dbReference>
<dbReference type="Pfam" id="PF03134">
    <property type="entry name" value="TB2_DP1_HVA22"/>
    <property type="match status" value="1"/>
</dbReference>
<comment type="similarity">
    <text evidence="1">Belongs to the DP1 family.</text>
</comment>
<dbReference type="Proteomes" id="UP000663887">
    <property type="component" value="Unassembled WGS sequence"/>
</dbReference>
<feature type="region of interest" description="Disordered" evidence="2">
    <location>
        <begin position="157"/>
        <end position="260"/>
    </location>
</feature>
<feature type="compositionally biased region" description="Acidic residues" evidence="2">
    <location>
        <begin position="170"/>
        <end position="179"/>
    </location>
</feature>
<evidence type="ECO:0000313" key="3">
    <source>
        <dbReference type="EMBL" id="CAF1967424.1"/>
    </source>
</evidence>
<dbReference type="EMBL" id="CAJNRG010000102">
    <property type="protein sequence ID" value="CAF1976313.1"/>
    <property type="molecule type" value="Genomic_DNA"/>
</dbReference>
<sequence length="299" mass="34084">MVSSLLARCIIVTIGTLYPGYRSYKSLITSDLRGVVHWLRYWILFSIFIACETVTDVFLSWFPFYYWIKIALVLWMSSPAGTTLLYKRFVQPVLKEREQEIDELLEQTKQKGYSTLLDLTNKGVRYASNIFLNTAVLGQAYLGEHLKRSLSTSDLNNGQTKGFFSPSDPLLEEDEDEQEVQPKVNKRSKESQNHLSKGTNGANRRPRSNQQAKSDNSFDDQIGEFEMPTSRTRKQQKSTVNKTSPTIYSSNESSHLGTISKRQMIKTTVTTTRAPIVKSKAIIEQETNEIDDENVQSTL</sequence>
<reference evidence="3" key="1">
    <citation type="submission" date="2021-02" db="EMBL/GenBank/DDBJ databases">
        <authorList>
            <person name="Nowell W R."/>
        </authorList>
    </citation>
    <scope>NUCLEOTIDE SEQUENCE</scope>
</reference>
<feature type="compositionally biased region" description="Polar residues" evidence="2">
    <location>
        <begin position="193"/>
        <end position="215"/>
    </location>
</feature>
<feature type="compositionally biased region" description="Polar residues" evidence="2">
    <location>
        <begin position="237"/>
        <end position="260"/>
    </location>
</feature>
<dbReference type="GO" id="GO:0005881">
    <property type="term" value="C:cytoplasmic microtubule"/>
    <property type="evidence" value="ECO:0007669"/>
    <property type="project" value="TreeGrafter"/>
</dbReference>
<organism evidence="3 6">
    <name type="scientific">Rotaria magnacalcarata</name>
    <dbReference type="NCBI Taxonomy" id="392030"/>
    <lineage>
        <taxon>Eukaryota</taxon>
        <taxon>Metazoa</taxon>
        <taxon>Spiralia</taxon>
        <taxon>Gnathifera</taxon>
        <taxon>Rotifera</taxon>
        <taxon>Eurotatoria</taxon>
        <taxon>Bdelloidea</taxon>
        <taxon>Philodinida</taxon>
        <taxon>Philodinidae</taxon>
        <taxon>Rotaria</taxon>
    </lineage>
</organism>
<dbReference type="GO" id="GO:0005789">
    <property type="term" value="C:endoplasmic reticulum membrane"/>
    <property type="evidence" value="ECO:0007669"/>
    <property type="project" value="TreeGrafter"/>
</dbReference>
<dbReference type="PANTHER" id="PTHR12300">
    <property type="entry name" value="HVA22-LIKE PROTEINS"/>
    <property type="match status" value="1"/>
</dbReference>
<gene>
    <name evidence="5" type="ORF">UXM345_LOCUS3884</name>
    <name evidence="3" type="ORF">WKI299_LOCUS3156</name>
    <name evidence="4" type="ORF">XDN619_LOCUS2141</name>
</gene>
<comment type="caution">
    <text evidence="3">The sequence shown here is derived from an EMBL/GenBank/DDBJ whole genome shotgun (WGS) entry which is preliminary data.</text>
</comment>